<feature type="domain" description="Amidohydrolase-related" evidence="6">
    <location>
        <begin position="49"/>
        <end position="436"/>
    </location>
</feature>
<keyword evidence="8" id="KW-1185">Reference proteome</keyword>
<comment type="PTM">
    <text evidence="5">Carbamylation allows a single lysine to coordinate two divalent metal cations.</text>
</comment>
<sequence>MGILLIGGKVVTAVDAYYADVRIENDKIRSIGSDLGKTDDEIIDAHGCYIIPGGIDTHTHFALNVGTMTTADDFKSGTKAAIVGGTTTIIDYATQNKGGSLKEALHAQHEKSAGVCYCDYGFHMGITDWNDEVALEMEEMIKEGVTSFKLYMAYKGNLQVDDGVILKALKKSRETKTLLCFHCENGDVIDELINEAKTKGHISPYYHVRTRPVEAEREAITRLLNFSEIMDTPVYIVHLSSREGLLSILDAKKRGVKVFVETCPQYLLLNDSCYGEEKSDSFEGAKSVISPPLRKDYDQEALWKGISQGEIKTIGSDHCSFNYKGQKDIGINDFTKIPNGAPGVENRMGLIYTYGVVSGKISINEMVAITSTNAAKTFGMFPQKGTIAIGSDADIVVWDPNFKSYITAVNQTQKVDYNLFEGFEQQGRVLHEFLRGNKVISNGELVEKEPLGKYIFRKINK</sequence>
<dbReference type="NCBIfam" id="TIGR02033">
    <property type="entry name" value="D-hydantoinase"/>
    <property type="match status" value="1"/>
</dbReference>
<evidence type="ECO:0000256" key="3">
    <source>
        <dbReference type="ARBA" id="ARBA00022723"/>
    </source>
</evidence>
<protein>
    <submittedName>
        <fullName evidence="7">Dihydropyrimidinase</fullName>
    </submittedName>
</protein>
<dbReference type="GO" id="GO:0016812">
    <property type="term" value="F:hydrolase activity, acting on carbon-nitrogen (but not peptide) bonds, in cyclic amides"/>
    <property type="evidence" value="ECO:0007669"/>
    <property type="project" value="TreeGrafter"/>
</dbReference>
<evidence type="ECO:0000256" key="1">
    <source>
        <dbReference type="ARBA" id="ARBA00001947"/>
    </source>
</evidence>
<dbReference type="KEGG" id="ceu:A7L45_17045"/>
<dbReference type="Gene3D" id="2.30.40.10">
    <property type="entry name" value="Urease, subunit C, domain 1"/>
    <property type="match status" value="1"/>
</dbReference>
<keyword evidence="4" id="KW-0378">Hydrolase</keyword>
<keyword evidence="3" id="KW-0479">Metal-binding</keyword>
<evidence type="ECO:0000313" key="8">
    <source>
        <dbReference type="Proteomes" id="UP000182569"/>
    </source>
</evidence>
<dbReference type="OrthoDB" id="9765462at2"/>
<dbReference type="PANTHER" id="PTHR11647">
    <property type="entry name" value="HYDRANTOINASE/DIHYDROPYRIMIDINASE FAMILY MEMBER"/>
    <property type="match status" value="1"/>
</dbReference>
<dbReference type="EMBL" id="CP015756">
    <property type="protein sequence ID" value="APC41652.1"/>
    <property type="molecule type" value="Genomic_DNA"/>
</dbReference>
<evidence type="ECO:0000313" key="7">
    <source>
        <dbReference type="EMBL" id="APC41652.1"/>
    </source>
</evidence>
<dbReference type="InterPro" id="IPR006680">
    <property type="entry name" value="Amidohydro-rel"/>
</dbReference>
<dbReference type="InterPro" id="IPR032466">
    <property type="entry name" value="Metal_Hydrolase"/>
</dbReference>
<evidence type="ECO:0000259" key="6">
    <source>
        <dbReference type="Pfam" id="PF01979"/>
    </source>
</evidence>
<dbReference type="RefSeq" id="WP_071613944.1">
    <property type="nucleotide sequence ID" value="NZ_CP015756.1"/>
</dbReference>
<proteinExistence type="inferred from homology"/>
<dbReference type="GO" id="GO:0005829">
    <property type="term" value="C:cytosol"/>
    <property type="evidence" value="ECO:0007669"/>
    <property type="project" value="TreeGrafter"/>
</dbReference>
<dbReference type="GO" id="GO:0046872">
    <property type="term" value="F:metal ion binding"/>
    <property type="evidence" value="ECO:0007669"/>
    <property type="project" value="UniProtKB-KW"/>
</dbReference>
<dbReference type="AlphaFoldDB" id="A0A1J0GJV7"/>
<dbReference type="Proteomes" id="UP000182569">
    <property type="component" value="Chromosome"/>
</dbReference>
<dbReference type="PANTHER" id="PTHR11647:SF1">
    <property type="entry name" value="COLLAPSIN RESPONSE MEDIATOR PROTEIN"/>
    <property type="match status" value="1"/>
</dbReference>
<evidence type="ECO:0000256" key="5">
    <source>
        <dbReference type="PIRSR" id="PIRSR611778-50"/>
    </source>
</evidence>
<feature type="modified residue" description="N6-carboxylysine" evidence="5">
    <location>
        <position position="149"/>
    </location>
</feature>
<name>A0A1J0GJV7_9CLOT</name>
<dbReference type="Pfam" id="PF01979">
    <property type="entry name" value="Amidohydro_1"/>
    <property type="match status" value="1"/>
</dbReference>
<dbReference type="InterPro" id="IPR011778">
    <property type="entry name" value="Hydantoinase/dihydroPyrase"/>
</dbReference>
<gene>
    <name evidence="7" type="ORF">A7L45_17045</name>
</gene>
<accession>A0A1J0GJV7</accession>
<dbReference type="STRING" id="1552.A7L45_17045"/>
<dbReference type="SUPFAM" id="SSF51338">
    <property type="entry name" value="Composite domain of metallo-dependent hydrolases"/>
    <property type="match status" value="2"/>
</dbReference>
<reference evidence="8" key="1">
    <citation type="journal article" date="2016" name="Front. Microbiol.">
        <title>Complete Genome Sequence of Clostridium estertheticum DSM 8809, a Microbe Identified in Spoiled Vacuum Packed Beef.</title>
        <authorList>
            <person name="Yu Z."/>
            <person name="Gunn L."/>
            <person name="Brennan E."/>
            <person name="Reid R."/>
            <person name="Wall P.G."/>
            <person name="Gaora O.P."/>
            <person name="Hurley D."/>
            <person name="Bolton D."/>
            <person name="Fanning S."/>
        </authorList>
    </citation>
    <scope>NUCLEOTIDE SEQUENCE [LARGE SCALE GENOMIC DNA]</scope>
    <source>
        <strain evidence="8">DSM 8809</strain>
    </source>
</reference>
<dbReference type="SUPFAM" id="SSF51556">
    <property type="entry name" value="Metallo-dependent hydrolases"/>
    <property type="match status" value="1"/>
</dbReference>
<organism evidence="7 8">
    <name type="scientific">Clostridium estertheticum subsp. estertheticum</name>
    <dbReference type="NCBI Taxonomy" id="1552"/>
    <lineage>
        <taxon>Bacteria</taxon>
        <taxon>Bacillati</taxon>
        <taxon>Bacillota</taxon>
        <taxon>Clostridia</taxon>
        <taxon>Eubacteriales</taxon>
        <taxon>Clostridiaceae</taxon>
        <taxon>Clostridium</taxon>
    </lineage>
</organism>
<comment type="cofactor">
    <cofactor evidence="1">
        <name>Zn(2+)</name>
        <dbReference type="ChEBI" id="CHEBI:29105"/>
    </cofactor>
</comment>
<evidence type="ECO:0000256" key="4">
    <source>
        <dbReference type="ARBA" id="ARBA00022801"/>
    </source>
</evidence>
<dbReference type="CDD" id="cd01314">
    <property type="entry name" value="D-HYD"/>
    <property type="match status" value="1"/>
</dbReference>
<dbReference type="InterPro" id="IPR011059">
    <property type="entry name" value="Metal-dep_hydrolase_composite"/>
</dbReference>
<dbReference type="FunFam" id="3.20.20.140:FF:000076">
    <property type="entry name" value="Dihydropyrimidinase like 2"/>
    <property type="match status" value="1"/>
</dbReference>
<comment type="similarity">
    <text evidence="2">Belongs to the metallo-dependent hydrolases superfamily. Hydantoinase/dihydropyrimidinase family.</text>
</comment>
<dbReference type="Gene3D" id="3.20.20.140">
    <property type="entry name" value="Metal-dependent hydrolases"/>
    <property type="match status" value="1"/>
</dbReference>
<dbReference type="InterPro" id="IPR050378">
    <property type="entry name" value="Metallo-dep_Hydrolases_sf"/>
</dbReference>
<evidence type="ECO:0000256" key="2">
    <source>
        <dbReference type="ARBA" id="ARBA00008829"/>
    </source>
</evidence>